<protein>
    <submittedName>
        <fullName evidence="2">Uncharacterized protein</fullName>
    </submittedName>
</protein>
<organism evidence="2 3">
    <name type="scientific">Micromonospora maris</name>
    <dbReference type="NCBI Taxonomy" id="1003110"/>
    <lineage>
        <taxon>Bacteria</taxon>
        <taxon>Bacillati</taxon>
        <taxon>Actinomycetota</taxon>
        <taxon>Actinomycetes</taxon>
        <taxon>Micromonosporales</taxon>
        <taxon>Micromonosporaceae</taxon>
        <taxon>Micromonospora</taxon>
    </lineage>
</organism>
<comment type="caution">
    <text evidence="2">The sequence shown here is derived from an EMBL/GenBank/DDBJ whole genome shotgun (WGS) entry which is preliminary data.</text>
</comment>
<sequence>MVRFPMEEDLQHLIAQARKSALVDDSDVDQVLARYQKEELTEREAARLLKGLYQGVPLKLAELPGRQVGTEWISLLAGMQEESTQWQNIARSQYRQGFFLLPASVVAVLAATFAGHYWLKFPEKELTALAAAALAALATHSFFVFRVHQQARIAAERLSEKRAAILFVQAALARATPDQAPNILAAAGAMFLGHHAPETIPLQSTDRGAA</sequence>
<name>A0A9X0LDU7_9ACTN</name>
<accession>A0A9X0LDU7</accession>
<keyword evidence="1" id="KW-0472">Membrane</keyword>
<dbReference type="Proteomes" id="UP000053246">
    <property type="component" value="Unassembled WGS sequence"/>
</dbReference>
<feature type="transmembrane region" description="Helical" evidence="1">
    <location>
        <begin position="125"/>
        <end position="145"/>
    </location>
</feature>
<keyword evidence="1" id="KW-1133">Transmembrane helix</keyword>
<reference evidence="2 3" key="1">
    <citation type="submission" date="2015-10" db="EMBL/GenBank/DDBJ databases">
        <authorList>
            <person name="Ju K.-S."/>
            <person name="Doroghazi J.R."/>
            <person name="Metcalf W.W."/>
        </authorList>
    </citation>
    <scope>NUCLEOTIDE SEQUENCE [LARGE SCALE GENOMIC DNA]</scope>
    <source>
        <strain evidence="2 3">NRRL B-24793</strain>
    </source>
</reference>
<dbReference type="AlphaFoldDB" id="A0A9X0LDU7"/>
<evidence type="ECO:0000256" key="1">
    <source>
        <dbReference type="SAM" id="Phobius"/>
    </source>
</evidence>
<feature type="transmembrane region" description="Helical" evidence="1">
    <location>
        <begin position="98"/>
        <end position="119"/>
    </location>
</feature>
<gene>
    <name evidence="2" type="ORF">ADL17_26595</name>
</gene>
<proteinExistence type="predicted"/>
<evidence type="ECO:0000313" key="2">
    <source>
        <dbReference type="EMBL" id="KUJ46480.1"/>
    </source>
</evidence>
<keyword evidence="1" id="KW-0812">Transmembrane</keyword>
<dbReference type="EMBL" id="LMWI01000002">
    <property type="protein sequence ID" value="KUJ46480.1"/>
    <property type="molecule type" value="Genomic_DNA"/>
</dbReference>
<evidence type="ECO:0000313" key="3">
    <source>
        <dbReference type="Proteomes" id="UP000053246"/>
    </source>
</evidence>
<keyword evidence="3" id="KW-1185">Reference proteome</keyword>